<evidence type="ECO:0000256" key="1">
    <source>
        <dbReference type="ARBA" id="ARBA00006432"/>
    </source>
</evidence>
<evidence type="ECO:0000313" key="8">
    <source>
        <dbReference type="Proteomes" id="UP000293846"/>
    </source>
</evidence>
<dbReference type="CDD" id="cd12119">
    <property type="entry name" value="ttLC_FACS_AlkK_like"/>
    <property type="match status" value="1"/>
</dbReference>
<dbReference type="Proteomes" id="UP000293846">
    <property type="component" value="Unassembled WGS sequence"/>
</dbReference>
<dbReference type="STRING" id="1742358.GCA_001439605_01041"/>
<feature type="domain" description="AMP-dependent synthetase/ligase" evidence="5">
    <location>
        <begin position="20"/>
        <end position="396"/>
    </location>
</feature>
<evidence type="ECO:0000256" key="3">
    <source>
        <dbReference type="ARBA" id="ARBA00022832"/>
    </source>
</evidence>
<dbReference type="FunFam" id="3.30.300.30:FF:000008">
    <property type="entry name" value="2,3-dihydroxybenzoate-AMP ligase"/>
    <property type="match status" value="1"/>
</dbReference>
<evidence type="ECO:0000259" key="6">
    <source>
        <dbReference type="Pfam" id="PF13193"/>
    </source>
</evidence>
<evidence type="ECO:0000256" key="2">
    <source>
        <dbReference type="ARBA" id="ARBA00022598"/>
    </source>
</evidence>
<dbReference type="GO" id="GO:0016874">
    <property type="term" value="F:ligase activity"/>
    <property type="evidence" value="ECO:0007669"/>
    <property type="project" value="UniProtKB-KW"/>
</dbReference>
<dbReference type="PANTHER" id="PTHR43859:SF4">
    <property type="entry name" value="BUTANOATE--COA LIGASE AAE1-RELATED"/>
    <property type="match status" value="1"/>
</dbReference>
<evidence type="ECO:0000259" key="5">
    <source>
        <dbReference type="Pfam" id="PF00501"/>
    </source>
</evidence>
<dbReference type="Pfam" id="PF13193">
    <property type="entry name" value="AMP-binding_C"/>
    <property type="match status" value="1"/>
</dbReference>
<dbReference type="RefSeq" id="WP_131236465.1">
    <property type="nucleotide sequence ID" value="NZ_SJTH01000006.1"/>
</dbReference>
<keyword evidence="2 7" id="KW-0436">Ligase</keyword>
<dbReference type="SUPFAM" id="SSF56801">
    <property type="entry name" value="Acetyl-CoA synthetase-like"/>
    <property type="match status" value="1"/>
</dbReference>
<dbReference type="InterPro" id="IPR045851">
    <property type="entry name" value="AMP-bd_C_sf"/>
</dbReference>
<dbReference type="InterPro" id="IPR000873">
    <property type="entry name" value="AMP-dep_synth/lig_dom"/>
</dbReference>
<feature type="domain" description="AMP-binding enzyme C-terminal" evidence="6">
    <location>
        <begin position="446"/>
        <end position="522"/>
    </location>
</feature>
<proteinExistence type="inferred from homology"/>
<comment type="caution">
    <text evidence="7">The sequence shown here is derived from an EMBL/GenBank/DDBJ whole genome shotgun (WGS) entry which is preliminary data.</text>
</comment>
<dbReference type="InterPro" id="IPR042099">
    <property type="entry name" value="ANL_N_sf"/>
</dbReference>
<dbReference type="EMBL" id="SJTH01000006">
    <property type="protein sequence ID" value="TCJ04936.1"/>
    <property type="molecule type" value="Genomic_DNA"/>
</dbReference>
<organism evidence="7 8">
    <name type="scientific">Cytobacillus praedii</name>
    <dbReference type="NCBI Taxonomy" id="1742358"/>
    <lineage>
        <taxon>Bacteria</taxon>
        <taxon>Bacillati</taxon>
        <taxon>Bacillota</taxon>
        <taxon>Bacilli</taxon>
        <taxon>Bacillales</taxon>
        <taxon>Bacillaceae</taxon>
        <taxon>Cytobacillus</taxon>
    </lineage>
</organism>
<dbReference type="NCBIfam" id="NF004837">
    <property type="entry name" value="PRK06187.1"/>
    <property type="match status" value="1"/>
</dbReference>
<keyword evidence="4" id="KW-0443">Lipid metabolism</keyword>
<keyword evidence="8" id="KW-1185">Reference proteome</keyword>
<dbReference type="InterPro" id="IPR025110">
    <property type="entry name" value="AMP-bd_C"/>
</dbReference>
<reference evidence="7 8" key="1">
    <citation type="submission" date="2019-03" db="EMBL/GenBank/DDBJ databases">
        <authorList>
            <person name="Jensen L."/>
            <person name="Storgaard J."/>
            <person name="Sulaj E."/>
            <person name="Schramm A."/>
            <person name="Marshall I.P.G."/>
        </authorList>
    </citation>
    <scope>NUCLEOTIDE SEQUENCE [LARGE SCALE GENOMIC DNA]</scope>
    <source>
        <strain evidence="7 8">2017H2G3</strain>
    </source>
</reference>
<evidence type="ECO:0000313" key="7">
    <source>
        <dbReference type="EMBL" id="TCJ04936.1"/>
    </source>
</evidence>
<dbReference type="OrthoDB" id="9803968at2"/>
<dbReference type="AlphaFoldDB" id="A0A4R1B223"/>
<dbReference type="Gene3D" id="3.30.300.30">
    <property type="match status" value="1"/>
</dbReference>
<gene>
    <name evidence="7" type="ORF">E0Y62_06860</name>
</gene>
<dbReference type="PANTHER" id="PTHR43859">
    <property type="entry name" value="ACYL-ACTIVATING ENZYME"/>
    <property type="match status" value="1"/>
</dbReference>
<sequence>MMMQTPLTMTQMINRAERFFPKKEVVSRTASGIQRFTYKQIAERTRKLAEALQKLGVERGDKVGTLAWNHHRHLEAYFAIPCSGAVLHTINIRLSPQHIVFIINHAEDKVLLIDSDILPLIEAIKDKIPAVKAFVIMTDEPELPETTLSNVYHYEKLLDEAAGGYEYPDDLDENAPAGMCYTSATTGNPKGVVYSHRGIVLHSMALGMADSAAVSEKDIAMPVVPMFHVNAWGLPFAAVWFGTNLVMPGPYFTPKLLAELIQEEKVTITAGVPTIWLGLLKELEENTYDMSSLRSVLCGGAAAPKGMIKAFEQKYNIPFMHAYGMTETSPLVVISTLKSYQEELSYEEKVEIKAKQGILVPGLEMKVVGKDGEVAWDGKEMGEFAIRGPWIASEYYKDERTSDAFRDGWLYTGDVVTIDEEGFMKIVDRTKDLIKSGGEWISSVDLENALMAHEAVFEAAVIAVPSEQWQERPVACVVLKDAYKGKIEKEELNEFLKPQFAKWWIPDDILFLEEIPKTSVGKFLKMALRDQIHKNYAGTN</sequence>
<evidence type="ECO:0000256" key="4">
    <source>
        <dbReference type="ARBA" id="ARBA00023098"/>
    </source>
</evidence>
<dbReference type="Pfam" id="PF00501">
    <property type="entry name" value="AMP-binding"/>
    <property type="match status" value="1"/>
</dbReference>
<name>A0A4R1B223_9BACI</name>
<protein>
    <submittedName>
        <fullName evidence="7">Fatty-acid--CoA ligase</fullName>
    </submittedName>
</protein>
<accession>A0A4R1B223</accession>
<dbReference type="GO" id="GO:0006631">
    <property type="term" value="P:fatty acid metabolic process"/>
    <property type="evidence" value="ECO:0007669"/>
    <property type="project" value="UniProtKB-KW"/>
</dbReference>
<keyword evidence="3" id="KW-0276">Fatty acid metabolism</keyword>
<dbReference type="Gene3D" id="3.40.50.12780">
    <property type="entry name" value="N-terminal domain of ligase-like"/>
    <property type="match status" value="1"/>
</dbReference>
<comment type="similarity">
    <text evidence="1">Belongs to the ATP-dependent AMP-binding enzyme family.</text>
</comment>